<sequence length="376" mass="41583">MQIALNARILQAPRTGIGHYLAELVNALTHEPDLELSFFHGWGWSSSLPAAAMPAYSRLTPLLRQIPGAYQARRWLEQRRFDQGHSKAIDLYHEPSLWPLAFKGPTIITLHDLTHLHYPSTQPAARLREIERRLGQGVRQARLILTDSQFVADEAQRYFGLGPERFVVAPLGAAARFHPRSNQFLQQALHPHGVQPQGYFLCVGTLEPRKNLSLALRAHAQLPEALRQHFPLLVVGMAGWKGEQLVNELHTALASGHVRLLGYLPDEQVAELLAGARALVFPSIYEGFGLPVLEAMASGTPVILTRRSAMPEVAGAAGNYIEPDDLHGLSEAMRCLADDQAHWQACREAGLRQAKLFSWERCAAITASAYHQALGG</sequence>
<keyword evidence="1 4" id="KW-0808">Transferase</keyword>
<dbReference type="RefSeq" id="WP_054594829.1">
    <property type="nucleotide sequence ID" value="NZ_CP012830.1"/>
</dbReference>
<protein>
    <submittedName>
        <fullName evidence="4">Glycosyl transferase</fullName>
    </submittedName>
</protein>
<organism evidence="4 5">
    <name type="scientific">Pseudomonas fluorescens</name>
    <dbReference type="NCBI Taxonomy" id="294"/>
    <lineage>
        <taxon>Bacteria</taxon>
        <taxon>Pseudomonadati</taxon>
        <taxon>Pseudomonadota</taxon>
        <taxon>Gammaproteobacteria</taxon>
        <taxon>Pseudomonadales</taxon>
        <taxon>Pseudomonadaceae</taxon>
        <taxon>Pseudomonas</taxon>
    </lineage>
</organism>
<feature type="domain" description="Glycosyl transferase family 1" evidence="2">
    <location>
        <begin position="197"/>
        <end position="350"/>
    </location>
</feature>
<dbReference type="SUPFAM" id="SSF53756">
    <property type="entry name" value="UDP-Glycosyltransferase/glycogen phosphorylase"/>
    <property type="match status" value="1"/>
</dbReference>
<dbReference type="OrthoDB" id="9801609at2"/>
<dbReference type="EMBL" id="CP012830">
    <property type="protein sequence ID" value="ALI01438.1"/>
    <property type="molecule type" value="Genomic_DNA"/>
</dbReference>
<feature type="domain" description="Glycosyltransferase subfamily 4-like N-terminal" evidence="3">
    <location>
        <begin position="16"/>
        <end position="172"/>
    </location>
</feature>
<dbReference type="Pfam" id="PF00534">
    <property type="entry name" value="Glycos_transf_1"/>
    <property type="match status" value="1"/>
</dbReference>
<name>A0A0N9W4X5_PSEFL</name>
<dbReference type="Gene3D" id="3.40.50.2000">
    <property type="entry name" value="Glycogen Phosphorylase B"/>
    <property type="match status" value="2"/>
</dbReference>
<evidence type="ECO:0000313" key="4">
    <source>
        <dbReference type="EMBL" id="ALI01438.1"/>
    </source>
</evidence>
<gene>
    <name evidence="4" type="ORF">AO353_10270</name>
</gene>
<evidence type="ECO:0000256" key="1">
    <source>
        <dbReference type="ARBA" id="ARBA00022679"/>
    </source>
</evidence>
<accession>A0A0N9W4X5</accession>
<dbReference type="Proteomes" id="UP000066487">
    <property type="component" value="Chromosome"/>
</dbReference>
<dbReference type="Pfam" id="PF13439">
    <property type="entry name" value="Glyco_transf_4"/>
    <property type="match status" value="1"/>
</dbReference>
<dbReference type="GO" id="GO:0009103">
    <property type="term" value="P:lipopolysaccharide biosynthetic process"/>
    <property type="evidence" value="ECO:0007669"/>
    <property type="project" value="TreeGrafter"/>
</dbReference>
<evidence type="ECO:0000313" key="5">
    <source>
        <dbReference type="Proteomes" id="UP000066487"/>
    </source>
</evidence>
<reference evidence="5" key="1">
    <citation type="submission" date="2015-09" db="EMBL/GenBank/DDBJ databases">
        <title>Whole genome sequence of Pseudomonas fluorescens FW300-N2E3.</title>
        <authorList>
            <person name="Ray J."/>
            <person name="Melnyk R."/>
            <person name="Deutschbauer A."/>
        </authorList>
    </citation>
    <scope>NUCLEOTIDE SEQUENCE [LARGE SCALE GENOMIC DNA]</scope>
    <source>
        <strain evidence="5">FW300-N2E3</strain>
    </source>
</reference>
<dbReference type="PANTHER" id="PTHR46401:SF2">
    <property type="entry name" value="GLYCOSYLTRANSFERASE WBBK-RELATED"/>
    <property type="match status" value="1"/>
</dbReference>
<dbReference type="GO" id="GO:0016757">
    <property type="term" value="F:glycosyltransferase activity"/>
    <property type="evidence" value="ECO:0007669"/>
    <property type="project" value="InterPro"/>
</dbReference>
<dbReference type="CDD" id="cd03809">
    <property type="entry name" value="GT4_MtfB-like"/>
    <property type="match status" value="1"/>
</dbReference>
<evidence type="ECO:0000259" key="2">
    <source>
        <dbReference type="Pfam" id="PF00534"/>
    </source>
</evidence>
<reference evidence="4 5" key="2">
    <citation type="journal article" date="2018" name="Nature">
        <title>Mutant phenotypes for thousands of bacterial genes of unknown function.</title>
        <authorList>
            <person name="Price M.N."/>
            <person name="Wetmore K.M."/>
            <person name="Waters R.J."/>
            <person name="Callaghan M."/>
            <person name="Ray J."/>
            <person name="Liu H."/>
            <person name="Kuehl J.V."/>
            <person name="Melnyk R.A."/>
            <person name="Lamson J.S."/>
            <person name="Suh Y."/>
            <person name="Carlson H.K."/>
            <person name="Esquivel Z."/>
            <person name="Sadeeshkumar H."/>
            <person name="Chakraborty R."/>
            <person name="Zane G.M."/>
            <person name="Rubin B.E."/>
            <person name="Wall J.D."/>
            <person name="Visel A."/>
            <person name="Bristow J."/>
            <person name="Blow M.J."/>
            <person name="Arkin A.P."/>
            <person name="Deutschbauer A.M."/>
        </authorList>
    </citation>
    <scope>NUCLEOTIDE SEQUENCE [LARGE SCALE GENOMIC DNA]</scope>
    <source>
        <strain evidence="4 5">FW300-N2E3</strain>
    </source>
</reference>
<dbReference type="InterPro" id="IPR001296">
    <property type="entry name" value="Glyco_trans_1"/>
</dbReference>
<dbReference type="PANTHER" id="PTHR46401">
    <property type="entry name" value="GLYCOSYLTRANSFERASE WBBK-RELATED"/>
    <property type="match status" value="1"/>
</dbReference>
<dbReference type="FunFam" id="3.40.50.2000:FF:000119">
    <property type="entry name" value="Glycosyl transferase group 1"/>
    <property type="match status" value="1"/>
</dbReference>
<proteinExistence type="predicted"/>
<dbReference type="InterPro" id="IPR028098">
    <property type="entry name" value="Glyco_trans_4-like_N"/>
</dbReference>
<evidence type="ECO:0000259" key="3">
    <source>
        <dbReference type="Pfam" id="PF13439"/>
    </source>
</evidence>
<dbReference type="AlphaFoldDB" id="A0A0N9W4X5"/>